<comment type="caution">
    <text evidence="2">The sequence shown here is derived from an EMBL/GenBank/DDBJ whole genome shotgun (WGS) entry which is preliminary data.</text>
</comment>
<protein>
    <recommendedName>
        <fullName evidence="1">N-acetyltransferase domain-containing protein</fullName>
    </recommendedName>
</protein>
<organism evidence="2 3">
    <name type="scientific">Nocardioides kribbensis</name>
    <dbReference type="NCBI Taxonomy" id="305517"/>
    <lineage>
        <taxon>Bacteria</taxon>
        <taxon>Bacillati</taxon>
        <taxon>Actinomycetota</taxon>
        <taxon>Actinomycetes</taxon>
        <taxon>Propionibacteriales</taxon>
        <taxon>Nocardioidaceae</taxon>
        <taxon>Nocardioides</taxon>
    </lineage>
</organism>
<dbReference type="EMBL" id="JBEGDP010000018">
    <property type="protein sequence ID" value="MEQ7848532.1"/>
    <property type="molecule type" value="Genomic_DNA"/>
</dbReference>
<evidence type="ECO:0000313" key="2">
    <source>
        <dbReference type="EMBL" id="MEQ7848532.1"/>
    </source>
</evidence>
<sequence>MTPTHEDVAAAAAAWVWVPDNARRIRGEGWQPLRFPDWFEHPLELVSLDPDRDVAALVDDALVAARAEAVPGVVEQVVCWARLGAADAVADALLARGGVLDETLDVMALDLAGPPPDLGQPPSAEVELRWTVDVATARDSFAVGAEVFGGSTPSLPEVEAYVARAGDDLAAGAGGAVVAYLGDRPVASAGLTVVDGVARLWGGAVVASERGRGLYRTLLAERLVYALAHDARMALVKGRVETSGPILRRVGFVPHGQERSYAVPLTAPPGPSGAAGAPGARA</sequence>
<feature type="domain" description="N-acetyltransferase" evidence="1">
    <location>
        <begin position="132"/>
        <end position="270"/>
    </location>
</feature>
<accession>A0ABV1P1D8</accession>
<dbReference type="RefSeq" id="WP_349805113.1">
    <property type="nucleotide sequence ID" value="NZ_JBEGDP010000018.1"/>
</dbReference>
<dbReference type="PROSITE" id="PS51186">
    <property type="entry name" value="GNAT"/>
    <property type="match status" value="1"/>
</dbReference>
<evidence type="ECO:0000259" key="1">
    <source>
        <dbReference type="PROSITE" id="PS51186"/>
    </source>
</evidence>
<proteinExistence type="predicted"/>
<dbReference type="SUPFAM" id="SSF55729">
    <property type="entry name" value="Acyl-CoA N-acyltransferases (Nat)"/>
    <property type="match status" value="1"/>
</dbReference>
<dbReference type="Proteomes" id="UP001482520">
    <property type="component" value="Unassembled WGS sequence"/>
</dbReference>
<dbReference type="Gene3D" id="3.40.630.30">
    <property type="match status" value="1"/>
</dbReference>
<gene>
    <name evidence="2" type="ORF">V6R90_14705</name>
</gene>
<name>A0ABV1P1D8_9ACTN</name>
<keyword evidence="3" id="KW-1185">Reference proteome</keyword>
<dbReference type="InterPro" id="IPR016181">
    <property type="entry name" value="Acyl_CoA_acyltransferase"/>
</dbReference>
<dbReference type="InterPro" id="IPR000182">
    <property type="entry name" value="GNAT_dom"/>
</dbReference>
<reference evidence="2 3" key="1">
    <citation type="submission" date="2024-02" db="EMBL/GenBank/DDBJ databases">
        <title>Full genome sequence of Nocardioides kribbensis.</title>
        <authorList>
            <person name="Poletto B.L."/>
            <person name="Silva G."/>
            <person name="Galante D."/>
            <person name="Campos K.R."/>
            <person name="Santos M.B.N."/>
            <person name="Sacchi C.T."/>
        </authorList>
    </citation>
    <scope>NUCLEOTIDE SEQUENCE [LARGE SCALE GENOMIC DNA]</scope>
    <source>
        <strain evidence="2 3">O4R</strain>
    </source>
</reference>
<evidence type="ECO:0000313" key="3">
    <source>
        <dbReference type="Proteomes" id="UP001482520"/>
    </source>
</evidence>